<protein>
    <recommendedName>
        <fullName evidence="3">Antitermination protein Q</fullName>
    </recommendedName>
</protein>
<evidence type="ECO:0000313" key="1">
    <source>
        <dbReference type="EMBL" id="ATS94034.1"/>
    </source>
</evidence>
<dbReference type="EMBL" id="MF979564">
    <property type="protein sequence ID" value="ATS94034.1"/>
    <property type="molecule type" value="Genomic_DNA"/>
</dbReference>
<keyword evidence="2" id="KW-1185">Reference proteome</keyword>
<evidence type="ECO:0008006" key="3">
    <source>
        <dbReference type="Google" id="ProtNLM"/>
    </source>
</evidence>
<name>A0A2D2W747_9CAUD</name>
<sequence length="61" mass="6761">MSRFQELQQELEECMCTDCWGTGTQDDAEPGDIGYIVWECPTCKGTGINPVFKISLDIEGA</sequence>
<dbReference type="Proteomes" id="UP000240663">
    <property type="component" value="Segment"/>
</dbReference>
<reference evidence="1 2" key="1">
    <citation type="submission" date="2017-09" db="EMBL/GenBank/DDBJ databases">
        <title>Complete genome sequence of bacteriophage (DU_PP_V) infecting Pectobacterium spp.</title>
        <authorList>
            <person name="Park T.-H."/>
        </authorList>
    </citation>
    <scope>NUCLEOTIDE SEQUENCE [LARGE SCALE GENOMIC DNA]</scope>
</reference>
<organism evidence="1 2">
    <name type="scientific">Pectobacterium phage DU_PP_V</name>
    <dbReference type="NCBI Taxonomy" id="2041492"/>
    <lineage>
        <taxon>Viruses</taxon>
        <taxon>Duplodnaviria</taxon>
        <taxon>Heunggongvirae</taxon>
        <taxon>Uroviricota</taxon>
        <taxon>Caudoviricetes</taxon>
        <taxon>Demerecviridae</taxon>
        <taxon>Mccorquodalevirinae</taxon>
        <taxon>Hongcheonvirus</taxon>
        <taxon>Hongcheonvirus DUPPV</taxon>
    </lineage>
</organism>
<proteinExistence type="predicted"/>
<accession>A0A2D2W747</accession>
<gene>
    <name evidence="1" type="ORF">P13BB106kb_p050</name>
</gene>
<evidence type="ECO:0000313" key="2">
    <source>
        <dbReference type="Proteomes" id="UP000240663"/>
    </source>
</evidence>